<organism evidence="2 3">
    <name type="scientific">Aspergillus clavatus (strain ATCC 1007 / CBS 513.65 / DSM 816 / NCTC 3887 / NRRL 1 / QM 1276 / 107)</name>
    <dbReference type="NCBI Taxonomy" id="344612"/>
    <lineage>
        <taxon>Eukaryota</taxon>
        <taxon>Fungi</taxon>
        <taxon>Dikarya</taxon>
        <taxon>Ascomycota</taxon>
        <taxon>Pezizomycotina</taxon>
        <taxon>Eurotiomycetes</taxon>
        <taxon>Eurotiomycetidae</taxon>
        <taxon>Eurotiales</taxon>
        <taxon>Aspergillaceae</taxon>
        <taxon>Aspergillus</taxon>
        <taxon>Aspergillus subgen. Fumigati</taxon>
    </lineage>
</organism>
<dbReference type="GeneID" id="4704461"/>
<protein>
    <recommendedName>
        <fullName evidence="1">DUF7587 domain-containing protein</fullName>
    </recommendedName>
</protein>
<keyword evidence="3" id="KW-1185">Reference proteome</keyword>
<dbReference type="STRING" id="344612.A1CGD3"/>
<dbReference type="AlphaFoldDB" id="A1CGD3"/>
<dbReference type="KEGG" id="act:ACLA_066490"/>
<feature type="domain" description="DUF7587" evidence="1">
    <location>
        <begin position="25"/>
        <end position="176"/>
    </location>
</feature>
<reference evidence="2 3" key="1">
    <citation type="journal article" date="2008" name="PLoS Genet.">
        <title>Genomic islands in the pathogenic filamentous fungus Aspergillus fumigatus.</title>
        <authorList>
            <person name="Fedorova N.D."/>
            <person name="Khaldi N."/>
            <person name="Joardar V.S."/>
            <person name="Maiti R."/>
            <person name="Amedeo P."/>
            <person name="Anderson M.J."/>
            <person name="Crabtree J."/>
            <person name="Silva J.C."/>
            <person name="Badger J.H."/>
            <person name="Albarraq A."/>
            <person name="Angiuoli S."/>
            <person name="Bussey H."/>
            <person name="Bowyer P."/>
            <person name="Cotty P.J."/>
            <person name="Dyer P.S."/>
            <person name="Egan A."/>
            <person name="Galens K."/>
            <person name="Fraser-Liggett C.M."/>
            <person name="Haas B.J."/>
            <person name="Inman J.M."/>
            <person name="Kent R."/>
            <person name="Lemieux S."/>
            <person name="Malavazi I."/>
            <person name="Orvis J."/>
            <person name="Roemer T."/>
            <person name="Ronning C.M."/>
            <person name="Sundaram J.P."/>
            <person name="Sutton G."/>
            <person name="Turner G."/>
            <person name="Venter J.C."/>
            <person name="White O.R."/>
            <person name="Whitty B.R."/>
            <person name="Youngman P."/>
            <person name="Wolfe K.H."/>
            <person name="Goldman G.H."/>
            <person name="Wortman J.R."/>
            <person name="Jiang B."/>
            <person name="Denning D.W."/>
            <person name="Nierman W.C."/>
        </authorList>
    </citation>
    <scope>NUCLEOTIDE SEQUENCE [LARGE SCALE GENOMIC DNA]</scope>
    <source>
        <strain evidence="3">ATCC 1007 / CBS 513.65 / DSM 816 / NCTC 3887 / NRRL 1</strain>
    </source>
</reference>
<evidence type="ECO:0000259" key="1">
    <source>
        <dbReference type="Pfam" id="PF24494"/>
    </source>
</evidence>
<sequence>MASQTPFSPNPSQRARLRYFSSNKIPTYLFRIVAPESGGSASMSTVISEALMSPDCSNPPDDIFNHSPTKAAALIKAHLMWQCNKQSNFMSWTSSLLFALQFGLYRYETDYDNPDFSEIFLYILDTSGFPEGTFIKDLDILDAFKEESLDLQRFLKLRRGNFKKRYYFGEYLTQGRLEIEGNCARVSLQQMMDLGLFELHPGLENKNRWISLANRVLELRTNFKYLPSTTHSEIQKTIKIAQCCFGDRWVVPFAAMLLALRPRSHQDHDKIAEAYWEMFTAEEIMIQDIQIDPEGLPEVRQFGQIINAVKRKFNNSDIDELQNPFSRLGLE</sequence>
<dbReference type="Proteomes" id="UP000006701">
    <property type="component" value="Unassembled WGS sequence"/>
</dbReference>
<accession>A1CGD3</accession>
<gene>
    <name evidence="2" type="ORF">ACLA_066490</name>
</gene>
<dbReference type="OMA" id="FHLHANT"/>
<dbReference type="VEuPathDB" id="FungiDB:ACLA_066490"/>
<evidence type="ECO:0000313" key="2">
    <source>
        <dbReference type="EMBL" id="EAW11013.1"/>
    </source>
</evidence>
<dbReference type="InterPro" id="IPR056009">
    <property type="entry name" value="DUF7587"/>
</dbReference>
<name>A1CGD3_ASPCL</name>
<evidence type="ECO:0000313" key="3">
    <source>
        <dbReference type="Proteomes" id="UP000006701"/>
    </source>
</evidence>
<dbReference type="RefSeq" id="XP_001272439.1">
    <property type="nucleotide sequence ID" value="XM_001272438.1"/>
</dbReference>
<dbReference type="OrthoDB" id="4152607at2759"/>
<dbReference type="HOGENOM" id="CLU_048301_0_0_1"/>
<proteinExistence type="predicted"/>
<dbReference type="Pfam" id="PF24494">
    <property type="entry name" value="DUF7587"/>
    <property type="match status" value="1"/>
</dbReference>
<dbReference type="eggNOG" id="ENOG502SJQX">
    <property type="taxonomic scope" value="Eukaryota"/>
</dbReference>
<dbReference type="EMBL" id="DS027053">
    <property type="protein sequence ID" value="EAW11013.1"/>
    <property type="molecule type" value="Genomic_DNA"/>
</dbReference>